<dbReference type="NCBIfam" id="NF041195">
    <property type="entry name" value="ScbA_BarX_GamBu"/>
    <property type="match status" value="1"/>
</dbReference>
<sequence length="315" mass="34382">MSQTTSAPTSLAPSLPRLTTTVPREYVHRAAVAEVLLTGWRKAGRDRFTVWAQWPRGHSFFTPVEGTLHDPMMVAETVRQIGSLLAHAEFDVPLGHQFLMWHLDCTVRPDHMTIGPAPAELELDVECSRIRMRGGVFGGMRYDVTVRRDGHVAATGSASFTCTSPEVYRRLRGPRLPGTPTVTTAPVVPQQVGRTYPFDVVLSPDEGAPSRSWLLRADGRHPVLFDHPVDHIPGMVLLEAARQAATALAPWPVVLPVSLRSSFHRYAELDSPVHISADPVEETDAGGTLTRISGHQDGALVFTCSLVCEHPCAAA</sequence>
<gene>
    <name evidence="2" type="ORF">GCM10010315_04630</name>
</gene>
<dbReference type="InterPro" id="IPR029069">
    <property type="entry name" value="HotDog_dom_sf"/>
</dbReference>
<proteinExistence type="predicted"/>
<feature type="domain" description="A-factor biosynthesis hotdog" evidence="1">
    <location>
        <begin position="192"/>
        <end position="301"/>
    </location>
</feature>
<dbReference type="InterPro" id="IPR005509">
    <property type="entry name" value="AfsA_hotdog_dom"/>
</dbReference>
<evidence type="ECO:0000259" key="1">
    <source>
        <dbReference type="Pfam" id="PF03756"/>
    </source>
</evidence>
<dbReference type="Pfam" id="PF03756">
    <property type="entry name" value="AfsA"/>
    <property type="match status" value="2"/>
</dbReference>
<evidence type="ECO:0000313" key="2">
    <source>
        <dbReference type="EMBL" id="GAA2708373.1"/>
    </source>
</evidence>
<organism evidence="2 3">
    <name type="scientific">Streptomyces luteosporeus</name>
    <dbReference type="NCBI Taxonomy" id="173856"/>
    <lineage>
        <taxon>Bacteria</taxon>
        <taxon>Bacillati</taxon>
        <taxon>Actinomycetota</taxon>
        <taxon>Actinomycetes</taxon>
        <taxon>Kitasatosporales</taxon>
        <taxon>Streptomycetaceae</taxon>
        <taxon>Streptomyces</taxon>
    </lineage>
</organism>
<name>A0ABN3TK83_9ACTN</name>
<accession>A0ABN3TK83</accession>
<feature type="domain" description="A-factor biosynthesis hotdog" evidence="1">
    <location>
        <begin position="26"/>
        <end position="162"/>
    </location>
</feature>
<dbReference type="SUPFAM" id="SSF54637">
    <property type="entry name" value="Thioesterase/thiol ester dehydrase-isomerase"/>
    <property type="match status" value="1"/>
</dbReference>
<keyword evidence="3" id="KW-1185">Reference proteome</keyword>
<dbReference type="Proteomes" id="UP001500886">
    <property type="component" value="Unassembled WGS sequence"/>
</dbReference>
<dbReference type="RefSeq" id="WP_344432920.1">
    <property type="nucleotide sequence ID" value="NZ_BAAASL010000002.1"/>
</dbReference>
<dbReference type="EMBL" id="BAAASL010000002">
    <property type="protein sequence ID" value="GAA2708373.1"/>
    <property type="molecule type" value="Genomic_DNA"/>
</dbReference>
<protein>
    <submittedName>
        <fullName evidence="2">ScbA/BarX family gamma-butyrolactone biosynthesis protein</fullName>
    </submittedName>
</protein>
<reference evidence="2 3" key="1">
    <citation type="journal article" date="2019" name="Int. J. Syst. Evol. Microbiol.">
        <title>The Global Catalogue of Microorganisms (GCM) 10K type strain sequencing project: providing services to taxonomists for standard genome sequencing and annotation.</title>
        <authorList>
            <consortium name="The Broad Institute Genomics Platform"/>
            <consortium name="The Broad Institute Genome Sequencing Center for Infectious Disease"/>
            <person name="Wu L."/>
            <person name="Ma J."/>
        </authorList>
    </citation>
    <scope>NUCLEOTIDE SEQUENCE [LARGE SCALE GENOMIC DNA]</scope>
    <source>
        <strain evidence="2 3">JCM 4542</strain>
    </source>
</reference>
<comment type="caution">
    <text evidence="2">The sequence shown here is derived from an EMBL/GenBank/DDBJ whole genome shotgun (WGS) entry which is preliminary data.</text>
</comment>
<evidence type="ECO:0000313" key="3">
    <source>
        <dbReference type="Proteomes" id="UP001500886"/>
    </source>
</evidence>
<dbReference type="InterPro" id="IPR047757">
    <property type="entry name" value="AfsA-like"/>
</dbReference>